<dbReference type="InterPro" id="IPR027417">
    <property type="entry name" value="P-loop_NTPase"/>
</dbReference>
<dbReference type="InterPro" id="IPR013317">
    <property type="entry name" value="DnaA_dom"/>
</dbReference>
<keyword evidence="5 8" id="KW-0067">ATP-binding</keyword>
<dbReference type="Gene3D" id="1.10.1750.10">
    <property type="match status" value="1"/>
</dbReference>
<dbReference type="GO" id="GO:0005524">
    <property type="term" value="F:ATP binding"/>
    <property type="evidence" value="ECO:0007669"/>
    <property type="project" value="UniProtKB-UniRule"/>
</dbReference>
<keyword evidence="3 8" id="KW-0235">DNA replication</keyword>
<evidence type="ECO:0000256" key="9">
    <source>
        <dbReference type="NCBIfam" id="TIGR00362"/>
    </source>
</evidence>
<comment type="similarity">
    <text evidence="1 8 11">Belongs to the DnaA family.</text>
</comment>
<keyword evidence="6 8" id="KW-0446">Lipid-binding</keyword>
<dbReference type="InterPro" id="IPR003593">
    <property type="entry name" value="AAA+_ATPase"/>
</dbReference>
<keyword evidence="7 8" id="KW-0238">DNA-binding</keyword>
<dbReference type="OrthoDB" id="9807019at2"/>
<dbReference type="SUPFAM" id="SSF48295">
    <property type="entry name" value="TrpR-like"/>
    <property type="match status" value="1"/>
</dbReference>
<feature type="region of interest" description="Domain IV, binds dsDNA" evidence="8">
    <location>
        <begin position="352"/>
        <end position="472"/>
    </location>
</feature>
<organism evidence="14 15">
    <name type="scientific">Desulfobacter postgatei 2ac9</name>
    <dbReference type="NCBI Taxonomy" id="879212"/>
    <lineage>
        <taxon>Bacteria</taxon>
        <taxon>Pseudomonadati</taxon>
        <taxon>Thermodesulfobacteriota</taxon>
        <taxon>Desulfobacteria</taxon>
        <taxon>Desulfobacterales</taxon>
        <taxon>Desulfobacteraceae</taxon>
        <taxon>Desulfobacter</taxon>
    </lineage>
</organism>
<dbReference type="InterPro" id="IPR020591">
    <property type="entry name" value="Chromosome_initiator_DnaA-like"/>
</dbReference>
<sequence>MDSFLKEVKLHIKELVPDHCYRMWIEPVVLSTHDAETIVLSVPNDFYVKRLKENYQGYFEEGFLRLGQKGRIEFKVGKKKLRSGQINSNFGQTQKNRAQTTSGVMPGILSPLSFPSDFHPQLPGMTPAFHCGRMLKKNFTFDDFVVGDNSSFAYTASLYLAQGKLNGTGVLFLLGKTGLGKSHLSQAVGHHMLSQDGGKRVFYVTAEDFTNEMIYSLRNNSIDQFKEKYRLKCDVLILEDVHFLTGKSATQKELAMTLDYLIDADKKIIFSGCERPDEIPKLNDNLKSRLNMGVVTEIKAPDFGTRVKILNKKSKAIQCVLPTPVTEYIAQEACNDVRQLESALLSVVTRGQLMNRKIDIELARNVLEKMTGTRKRITIDLIKKMVCEAFEVSEQELVSKSRKQRIVKPRQVAIFLSKKYTDQPIKTIGASFKRYHATAIYSINAVEKEMEQKGQRYEQIRYLADKLESGSF</sequence>
<dbReference type="Gene3D" id="1.10.8.60">
    <property type="match status" value="1"/>
</dbReference>
<evidence type="ECO:0000256" key="3">
    <source>
        <dbReference type="ARBA" id="ARBA00022705"/>
    </source>
</evidence>
<dbReference type="HAMAP" id="MF_00377">
    <property type="entry name" value="DnaA_bact"/>
    <property type="match status" value="1"/>
</dbReference>
<dbReference type="SUPFAM" id="SSF52540">
    <property type="entry name" value="P-loop containing nucleoside triphosphate hydrolases"/>
    <property type="match status" value="1"/>
</dbReference>
<evidence type="ECO:0000256" key="1">
    <source>
        <dbReference type="ARBA" id="ARBA00006583"/>
    </source>
</evidence>
<feature type="binding site" evidence="8">
    <location>
        <position position="182"/>
    </location>
    <ligand>
        <name>ATP</name>
        <dbReference type="ChEBI" id="CHEBI:30616"/>
    </ligand>
</feature>
<dbReference type="PANTHER" id="PTHR30050:SF2">
    <property type="entry name" value="CHROMOSOMAL REPLICATION INITIATOR PROTEIN DNAA"/>
    <property type="match status" value="1"/>
</dbReference>
<evidence type="ECO:0000256" key="7">
    <source>
        <dbReference type="ARBA" id="ARBA00023125"/>
    </source>
</evidence>
<name>I5B2I8_9BACT</name>
<dbReference type="SMART" id="SM00382">
    <property type="entry name" value="AAA"/>
    <property type="match status" value="1"/>
</dbReference>
<dbReference type="InterPro" id="IPR010921">
    <property type="entry name" value="Trp_repressor/repl_initiator"/>
</dbReference>
<dbReference type="GO" id="GO:0008289">
    <property type="term" value="F:lipid binding"/>
    <property type="evidence" value="ECO:0007669"/>
    <property type="project" value="UniProtKB-KW"/>
</dbReference>
<comment type="subunit">
    <text evidence="8">Oligomerizes as a right-handed, spiral filament on DNA at oriC.</text>
</comment>
<dbReference type="STRING" id="879212.DespoDRAFT_01785"/>
<dbReference type="Gene3D" id="3.30.300.180">
    <property type="match status" value="1"/>
</dbReference>
<dbReference type="SMART" id="SM00760">
    <property type="entry name" value="Bac_DnaA_C"/>
    <property type="match status" value="1"/>
</dbReference>
<evidence type="ECO:0000256" key="11">
    <source>
        <dbReference type="RuleBase" id="RU004227"/>
    </source>
</evidence>
<protein>
    <recommendedName>
        <fullName evidence="8 9">Chromosomal replication initiator protein DnaA</fullName>
    </recommendedName>
</protein>
<keyword evidence="2 8" id="KW-0963">Cytoplasm</keyword>
<dbReference type="GO" id="GO:0006275">
    <property type="term" value="P:regulation of DNA replication"/>
    <property type="evidence" value="ECO:0007669"/>
    <property type="project" value="UniProtKB-UniRule"/>
</dbReference>
<dbReference type="EMBL" id="CM001488">
    <property type="protein sequence ID" value="EIM63701.1"/>
    <property type="molecule type" value="Genomic_DNA"/>
</dbReference>
<evidence type="ECO:0000256" key="4">
    <source>
        <dbReference type="ARBA" id="ARBA00022741"/>
    </source>
</evidence>
<evidence type="ECO:0000256" key="6">
    <source>
        <dbReference type="ARBA" id="ARBA00023121"/>
    </source>
</evidence>
<dbReference type="HOGENOM" id="CLU_026910_3_0_7"/>
<dbReference type="InterPro" id="IPR024633">
    <property type="entry name" value="DnaA_N_dom"/>
</dbReference>
<reference evidence="14 15" key="1">
    <citation type="submission" date="2011-09" db="EMBL/GenBank/DDBJ databases">
        <authorList>
            <consortium name="US DOE Joint Genome Institute (JGI-PGF)"/>
            <person name="Lucas S."/>
            <person name="Han J."/>
            <person name="Lapidus A."/>
            <person name="Cheng J.-F."/>
            <person name="Goodwin L."/>
            <person name="Pitluck S."/>
            <person name="Peters L."/>
            <person name="Land M.L."/>
            <person name="Hauser L."/>
            <person name="Orellana R."/>
            <person name="Lovley D."/>
            <person name="Woyke T.J."/>
        </authorList>
    </citation>
    <scope>NUCLEOTIDE SEQUENCE [LARGE SCALE GENOMIC DNA]</scope>
    <source>
        <strain evidence="14 15">2ac9</strain>
    </source>
</reference>
<dbReference type="GO" id="GO:0005886">
    <property type="term" value="C:plasma membrane"/>
    <property type="evidence" value="ECO:0007669"/>
    <property type="project" value="TreeGrafter"/>
</dbReference>
<dbReference type="Pfam" id="PF08299">
    <property type="entry name" value="Bac_DnaA_C"/>
    <property type="match status" value="1"/>
</dbReference>
<comment type="domain">
    <text evidence="8">Domain I is involved in oligomerization and binding regulators, domain II is flexibile and of varying length in different bacteria, domain III forms the AAA+ region, while domain IV binds dsDNA.</text>
</comment>
<dbReference type="Pfam" id="PF00308">
    <property type="entry name" value="Bac_DnaA"/>
    <property type="match status" value="1"/>
</dbReference>
<dbReference type="PANTHER" id="PTHR30050">
    <property type="entry name" value="CHROMOSOMAL REPLICATION INITIATOR PROTEIN DNAA"/>
    <property type="match status" value="1"/>
</dbReference>
<evidence type="ECO:0000256" key="8">
    <source>
        <dbReference type="HAMAP-Rule" id="MF_00377"/>
    </source>
</evidence>
<evidence type="ECO:0000256" key="10">
    <source>
        <dbReference type="RuleBase" id="RU000577"/>
    </source>
</evidence>
<keyword evidence="15" id="KW-1185">Reference proteome</keyword>
<evidence type="ECO:0000259" key="13">
    <source>
        <dbReference type="SMART" id="SM00760"/>
    </source>
</evidence>
<evidence type="ECO:0000313" key="15">
    <source>
        <dbReference type="Proteomes" id="UP000005778"/>
    </source>
</evidence>
<dbReference type="RefSeq" id="WP_004072940.1">
    <property type="nucleotide sequence ID" value="NZ_CM001488.1"/>
</dbReference>
<dbReference type="InterPro" id="IPR013159">
    <property type="entry name" value="DnaA_C"/>
</dbReference>
<gene>
    <name evidence="8" type="primary">dnaA</name>
    <name evidence="14" type="ORF">DespoDRAFT_01785</name>
</gene>
<comment type="subcellular location">
    <subcellularLocation>
        <location evidence="8">Cytoplasm</location>
    </subcellularLocation>
</comment>
<feature type="domain" description="Chromosomal replication initiator DnaA C-terminal" evidence="13">
    <location>
        <begin position="378"/>
        <end position="446"/>
    </location>
</feature>
<feature type="region of interest" description="Domain I, interacts with DnaA modulators" evidence="8">
    <location>
        <begin position="1"/>
        <end position="89"/>
    </location>
</feature>
<feature type="binding site" evidence="8">
    <location>
        <position position="180"/>
    </location>
    <ligand>
        <name>ATP</name>
        <dbReference type="ChEBI" id="CHEBI:30616"/>
    </ligand>
</feature>
<proteinExistence type="inferred from homology"/>
<evidence type="ECO:0000256" key="2">
    <source>
        <dbReference type="ARBA" id="ARBA00022490"/>
    </source>
</evidence>
<evidence type="ECO:0000256" key="5">
    <source>
        <dbReference type="ARBA" id="ARBA00022840"/>
    </source>
</evidence>
<feature type="binding site" evidence="8">
    <location>
        <position position="178"/>
    </location>
    <ligand>
        <name>ATP</name>
        <dbReference type="ChEBI" id="CHEBI:30616"/>
    </ligand>
</feature>
<keyword evidence="4 8" id="KW-0547">Nucleotide-binding</keyword>
<dbReference type="CDD" id="cd00009">
    <property type="entry name" value="AAA"/>
    <property type="match status" value="1"/>
</dbReference>
<dbReference type="eggNOG" id="COG0593">
    <property type="taxonomic scope" value="Bacteria"/>
</dbReference>
<dbReference type="GO" id="GO:0005737">
    <property type="term" value="C:cytoplasm"/>
    <property type="evidence" value="ECO:0007669"/>
    <property type="project" value="UniProtKB-SubCell"/>
</dbReference>
<comment type="function">
    <text evidence="8 10">Plays an essential role in the initiation and regulation of chromosomal replication. ATP-DnaA binds to the origin of replication (oriC) to initiate formation of the DNA replication initiation complex once per cell cycle. Binds the DnaA box (a 9 base pair repeat at the origin) and separates the double-stranded (ds)DNA. Forms a right-handed helical filament on oriC DNA; dsDNA binds to the exterior of the filament while single-stranded (ss)DNA is stabiized in the filament's interior. The ATP-DnaA-oriC complex binds and stabilizes one strand of the AT-rich DNA unwinding element (DUE), permitting loading of DNA polymerase. After initiation quickly degrades to an ADP-DnaA complex that is not apt for DNA replication. Binds acidic phospholipids.</text>
</comment>
<accession>I5B2I8</accession>
<dbReference type="AlphaFoldDB" id="I5B2I8"/>
<dbReference type="PRINTS" id="PR00051">
    <property type="entry name" value="DNAA"/>
</dbReference>
<dbReference type="CDD" id="cd06571">
    <property type="entry name" value="Bac_DnaA_C"/>
    <property type="match status" value="1"/>
</dbReference>
<dbReference type="Pfam" id="PF11638">
    <property type="entry name" value="DnaA_N"/>
    <property type="match status" value="1"/>
</dbReference>
<dbReference type="GO" id="GO:0003688">
    <property type="term" value="F:DNA replication origin binding"/>
    <property type="evidence" value="ECO:0007669"/>
    <property type="project" value="UniProtKB-UniRule"/>
</dbReference>
<dbReference type="InterPro" id="IPR038454">
    <property type="entry name" value="DnaA_N_sf"/>
</dbReference>
<dbReference type="Gene3D" id="3.40.50.300">
    <property type="entry name" value="P-loop containing nucleotide triphosphate hydrolases"/>
    <property type="match status" value="1"/>
</dbReference>
<reference evidence="14 15" key="2">
    <citation type="submission" date="2012-02" db="EMBL/GenBank/DDBJ databases">
        <title>Improved High-Quality Draft sequence of Desulfobacter postgatei 2ac9.</title>
        <authorList>
            <consortium name="US DOE Joint Genome Institute"/>
            <person name="Lucas S."/>
            <person name="Han J."/>
            <person name="Lapidus A."/>
            <person name="Cheng J.-F."/>
            <person name="Goodwin L."/>
            <person name="Pitluck S."/>
            <person name="Peters L."/>
            <person name="Ovchinnikova G."/>
            <person name="Held B."/>
            <person name="Detter J.C."/>
            <person name="Han C."/>
            <person name="Tapia R."/>
            <person name="Land M."/>
            <person name="Hauser L."/>
            <person name="Kyrpides N."/>
            <person name="Ivanova N."/>
            <person name="Pagani I."/>
            <person name="Orellana R."/>
            <person name="Lovley D."/>
            <person name="Woyke T."/>
        </authorList>
    </citation>
    <scope>NUCLEOTIDE SEQUENCE [LARGE SCALE GENOMIC DNA]</scope>
    <source>
        <strain evidence="14 15">2ac9</strain>
    </source>
</reference>
<dbReference type="InterPro" id="IPR001957">
    <property type="entry name" value="Chromosome_initiator_DnaA"/>
</dbReference>
<dbReference type="GO" id="GO:0006270">
    <property type="term" value="P:DNA replication initiation"/>
    <property type="evidence" value="ECO:0007669"/>
    <property type="project" value="UniProtKB-UniRule"/>
</dbReference>
<feature type="binding site" evidence="8">
    <location>
        <position position="181"/>
    </location>
    <ligand>
        <name>ATP</name>
        <dbReference type="ChEBI" id="CHEBI:30616"/>
    </ligand>
</feature>
<evidence type="ECO:0000313" key="14">
    <source>
        <dbReference type="EMBL" id="EIM63701.1"/>
    </source>
</evidence>
<dbReference type="Proteomes" id="UP000005778">
    <property type="component" value="Chromosome"/>
</dbReference>
<evidence type="ECO:0000259" key="12">
    <source>
        <dbReference type="SMART" id="SM00382"/>
    </source>
</evidence>
<dbReference type="NCBIfam" id="TIGR00362">
    <property type="entry name" value="DnaA"/>
    <property type="match status" value="1"/>
</dbReference>
<comment type="caution">
    <text evidence="8">Lacks conserved residue(s) required for the propagation of feature annotation.</text>
</comment>
<feature type="domain" description="AAA+ ATPase" evidence="12">
    <location>
        <begin position="167"/>
        <end position="274"/>
    </location>
</feature>